<dbReference type="Proteomes" id="UP000046395">
    <property type="component" value="Unassembled WGS sequence"/>
</dbReference>
<dbReference type="Pfam" id="PF01683">
    <property type="entry name" value="EB"/>
    <property type="match status" value="1"/>
</dbReference>
<dbReference type="InterPro" id="IPR002509">
    <property type="entry name" value="NODB_dom"/>
</dbReference>
<dbReference type="SUPFAM" id="SSF88713">
    <property type="entry name" value="Glycoside hydrolase/deacetylase"/>
    <property type="match status" value="1"/>
</dbReference>
<protein>
    <submittedName>
        <fullName evidence="5">EB domain-containing protein</fullName>
    </submittedName>
</protein>
<evidence type="ECO:0000259" key="2">
    <source>
        <dbReference type="Pfam" id="PF01522"/>
    </source>
</evidence>
<dbReference type="InterPro" id="IPR052740">
    <property type="entry name" value="CE4"/>
</dbReference>
<feature type="chain" id="PRO_5024350599" evidence="1">
    <location>
        <begin position="19"/>
        <end position="431"/>
    </location>
</feature>
<dbReference type="Pfam" id="PF01522">
    <property type="entry name" value="Polysacc_deac_1"/>
    <property type="match status" value="1"/>
</dbReference>
<dbReference type="WBParaSite" id="TMUE_3000012100.1">
    <property type="protein sequence ID" value="TMUE_3000012100.1"/>
    <property type="gene ID" value="WBGene00293924"/>
</dbReference>
<evidence type="ECO:0000259" key="3">
    <source>
        <dbReference type="Pfam" id="PF01683"/>
    </source>
</evidence>
<feature type="signal peptide" evidence="1">
    <location>
        <begin position="1"/>
        <end position="18"/>
    </location>
</feature>
<dbReference type="PANTHER" id="PTHR45985">
    <property type="match status" value="1"/>
</dbReference>
<evidence type="ECO:0000256" key="1">
    <source>
        <dbReference type="SAM" id="SignalP"/>
    </source>
</evidence>
<dbReference type="PANTHER" id="PTHR45985:SF3">
    <property type="entry name" value="CHITIN DEACETYLASE-LIKE 4"/>
    <property type="match status" value="1"/>
</dbReference>
<evidence type="ECO:0000313" key="4">
    <source>
        <dbReference type="Proteomes" id="UP000046395"/>
    </source>
</evidence>
<name>A0A5S6QXX1_TRIMR</name>
<organism evidence="4 5">
    <name type="scientific">Trichuris muris</name>
    <name type="common">Mouse whipworm</name>
    <dbReference type="NCBI Taxonomy" id="70415"/>
    <lineage>
        <taxon>Eukaryota</taxon>
        <taxon>Metazoa</taxon>
        <taxon>Ecdysozoa</taxon>
        <taxon>Nematoda</taxon>
        <taxon>Enoplea</taxon>
        <taxon>Dorylaimia</taxon>
        <taxon>Trichinellida</taxon>
        <taxon>Trichuridae</taxon>
        <taxon>Trichuris</taxon>
    </lineage>
</organism>
<evidence type="ECO:0000313" key="5">
    <source>
        <dbReference type="WBParaSite" id="TMUE_3000012100.1"/>
    </source>
</evidence>
<feature type="domain" description="EB" evidence="3">
    <location>
        <begin position="11"/>
        <end position="47"/>
    </location>
</feature>
<dbReference type="InterPro" id="IPR006149">
    <property type="entry name" value="EB_dom"/>
</dbReference>
<sequence length="431" mass="48273">MQTHAATILLALPGGSCSNGEVCSGGSLCNGLTCVCPDGMPPSKGICIRGRGILAEPCPSEGDQSDNCLLPDCYCSRSGFDIPGHLPVEDVPQIVMLTFDDPVNEVTIDVYRSLLDGQYKNPNGCPIKATFFISHEYNNYQHSQWLYWKGHEIAVNSITHETLSESPMLEWAAEMDGMRTLLNRLSAVNASVVRGMRAPQLAVGGNRQFAMMQRYQFAYDNSMSVNPGRDGASYWPQTLDYQVAWPCEVTPCPDQSFPGIWAVPINQFYGDYIHEMHQYRRGVMVSAAMNRKAGAQEAYRLLLSNFNRHYRTNKAPFVLTLNADFLRTLPNDGGVKALEKFLSKILTRPDVWVTSIADGIAWIQRPTRLSDLETFQPWACNRRARSEAEPCEVPKTCSYTDADPTLGDRWLSTCFSCPGEYPWVKKDHRKR</sequence>
<reference evidence="5" key="1">
    <citation type="submission" date="2019-12" db="UniProtKB">
        <authorList>
            <consortium name="WormBaseParasite"/>
        </authorList>
    </citation>
    <scope>IDENTIFICATION</scope>
</reference>
<dbReference type="GO" id="GO:0005975">
    <property type="term" value="P:carbohydrate metabolic process"/>
    <property type="evidence" value="ECO:0007669"/>
    <property type="project" value="InterPro"/>
</dbReference>
<keyword evidence="1" id="KW-0732">Signal</keyword>
<dbReference type="GO" id="GO:0016810">
    <property type="term" value="F:hydrolase activity, acting on carbon-nitrogen (but not peptide) bonds"/>
    <property type="evidence" value="ECO:0007669"/>
    <property type="project" value="InterPro"/>
</dbReference>
<keyword evidence="4" id="KW-1185">Reference proteome</keyword>
<dbReference type="Gene3D" id="3.20.20.370">
    <property type="entry name" value="Glycoside hydrolase/deacetylase"/>
    <property type="match status" value="1"/>
</dbReference>
<dbReference type="InterPro" id="IPR011330">
    <property type="entry name" value="Glyco_hydro/deAcase_b/a-brl"/>
</dbReference>
<feature type="domain" description="NodB homology" evidence="2">
    <location>
        <begin position="92"/>
        <end position="200"/>
    </location>
</feature>
<proteinExistence type="predicted"/>
<dbReference type="AlphaFoldDB" id="A0A5S6QXX1"/>
<accession>A0A5S6QXX1</accession>
<dbReference type="STRING" id="70415.A0A5S6QXX1"/>